<reference evidence="1 2" key="1">
    <citation type="submission" date="2019-01" db="EMBL/GenBank/DDBJ databases">
        <title>Draft genome sequence of Lactobacillus paraplantarum OSY-TC318, a Producer of the novel lantibiotic Paraplantaracin TC318.</title>
        <authorList>
            <person name="Hussein W.E."/>
            <person name="Huang E."/>
            <person name="Yousef A.E."/>
        </authorList>
    </citation>
    <scope>NUCLEOTIDE SEQUENCE [LARGE SCALE GENOMIC DNA]</scope>
    <source>
        <strain evidence="1 2">OSY-TC318</strain>
    </source>
</reference>
<gene>
    <name evidence="1" type="ORF">EUZ87_17110</name>
</gene>
<sequence>MFKGLEPKICVTNGTKLSGRSSGVRAAYRNVFRAAEACACYATESMPKTAFIRWLGNARLQPAAFHTLV</sequence>
<accession>A0A4V2L1D3</accession>
<dbReference type="EMBL" id="SEHH01000247">
    <property type="protein sequence ID" value="TBX31648.1"/>
    <property type="molecule type" value="Genomic_DNA"/>
</dbReference>
<organism evidence="1 2">
    <name type="scientific">Lactiplantibacillus paraplantarum</name>
    <dbReference type="NCBI Taxonomy" id="60520"/>
    <lineage>
        <taxon>Bacteria</taxon>
        <taxon>Bacillati</taxon>
        <taxon>Bacillota</taxon>
        <taxon>Bacilli</taxon>
        <taxon>Lactobacillales</taxon>
        <taxon>Lactobacillaceae</taxon>
        <taxon>Lactiplantibacillus</taxon>
    </lineage>
</organism>
<evidence type="ECO:0000313" key="1">
    <source>
        <dbReference type="EMBL" id="TBX31648.1"/>
    </source>
</evidence>
<name>A0A4V2L1D3_9LACO</name>
<comment type="caution">
    <text evidence="1">The sequence shown here is derived from an EMBL/GenBank/DDBJ whole genome shotgun (WGS) entry which is preliminary data.</text>
</comment>
<evidence type="ECO:0000313" key="2">
    <source>
        <dbReference type="Proteomes" id="UP000292648"/>
    </source>
</evidence>
<protein>
    <submittedName>
        <fullName evidence="1">Uncharacterized protein</fullName>
    </submittedName>
</protein>
<dbReference type="Proteomes" id="UP000292648">
    <property type="component" value="Unassembled WGS sequence"/>
</dbReference>
<proteinExistence type="predicted"/>
<dbReference type="AlphaFoldDB" id="A0A4V2L1D3"/>